<feature type="region of interest" description="Disordered" evidence="10">
    <location>
        <begin position="1"/>
        <end position="96"/>
    </location>
</feature>
<evidence type="ECO:0000313" key="11">
    <source>
        <dbReference type="EMBL" id="KAK3699668.1"/>
    </source>
</evidence>
<evidence type="ECO:0000256" key="7">
    <source>
        <dbReference type="ARBA" id="ARBA00022933"/>
    </source>
</evidence>
<dbReference type="InterPro" id="IPR009703">
    <property type="entry name" value="Selenoprotein_S"/>
</dbReference>
<feature type="compositionally biased region" description="Basic and acidic residues" evidence="10">
    <location>
        <begin position="1"/>
        <end position="10"/>
    </location>
</feature>
<keyword evidence="4" id="KW-0963">Cytoplasm</keyword>
<evidence type="ECO:0000256" key="4">
    <source>
        <dbReference type="ARBA" id="ARBA00022490"/>
    </source>
</evidence>
<keyword evidence="5" id="KW-0812">Transmembrane</keyword>
<dbReference type="GO" id="GO:0030968">
    <property type="term" value="P:endoplasmic reticulum unfolded protein response"/>
    <property type="evidence" value="ECO:0007669"/>
    <property type="project" value="TreeGrafter"/>
</dbReference>
<dbReference type="AlphaFoldDB" id="A0AAE0XPR2"/>
<gene>
    <name evidence="11" type="ORF">RRG08_062459</name>
</gene>
<evidence type="ECO:0000256" key="2">
    <source>
        <dbReference type="ARBA" id="ARBA00004496"/>
    </source>
</evidence>
<keyword evidence="8" id="KW-1133">Transmembrane helix</keyword>
<protein>
    <submittedName>
        <fullName evidence="11">Uncharacterized protein</fullName>
    </submittedName>
</protein>
<dbReference type="GO" id="GO:0036502">
    <property type="term" value="C:Derlin-1-VIMP complex"/>
    <property type="evidence" value="ECO:0007669"/>
    <property type="project" value="TreeGrafter"/>
</dbReference>
<evidence type="ECO:0000256" key="9">
    <source>
        <dbReference type="ARBA" id="ARBA00023136"/>
    </source>
</evidence>
<comment type="caution">
    <text evidence="11">The sequence shown here is derived from an EMBL/GenBank/DDBJ whole genome shotgun (WGS) entry which is preliminary data.</text>
</comment>
<dbReference type="Proteomes" id="UP001283361">
    <property type="component" value="Unassembled WGS sequence"/>
</dbReference>
<keyword evidence="12" id="KW-1185">Reference proteome</keyword>
<dbReference type="GO" id="GO:0036513">
    <property type="term" value="C:Derlin-1 retrotranslocation complex"/>
    <property type="evidence" value="ECO:0007669"/>
    <property type="project" value="TreeGrafter"/>
</dbReference>
<evidence type="ECO:0000313" key="12">
    <source>
        <dbReference type="Proteomes" id="UP001283361"/>
    </source>
</evidence>
<sequence length="96" mass="10050">MFSTKSDARETPVAPSHDSLPSDHVTMASIGQEMDNMKNVYSRTAEQASSSPTTSSSSAKPKPKKTLRGDYNPLMGDTSGGACYRPPRRGGATGGG</sequence>
<dbReference type="EMBL" id="JAWDGP010007939">
    <property type="protein sequence ID" value="KAK3699668.1"/>
    <property type="molecule type" value="Genomic_DNA"/>
</dbReference>
<evidence type="ECO:0000256" key="5">
    <source>
        <dbReference type="ARBA" id="ARBA00022692"/>
    </source>
</evidence>
<name>A0AAE0XPR2_9GAST</name>
<keyword evidence="7" id="KW-0712">Selenocysteine</keyword>
<evidence type="ECO:0000256" key="1">
    <source>
        <dbReference type="ARBA" id="ARBA00004389"/>
    </source>
</evidence>
<reference evidence="11" key="1">
    <citation type="journal article" date="2023" name="G3 (Bethesda)">
        <title>A reference genome for the long-term kleptoplast-retaining sea slug Elysia crispata morphotype clarki.</title>
        <authorList>
            <person name="Eastman K.E."/>
            <person name="Pendleton A.L."/>
            <person name="Shaikh M.A."/>
            <person name="Suttiyut T."/>
            <person name="Ogas R."/>
            <person name="Tomko P."/>
            <person name="Gavelis G."/>
            <person name="Widhalm J.R."/>
            <person name="Wisecaver J.H."/>
        </authorList>
    </citation>
    <scope>NUCLEOTIDE SEQUENCE</scope>
    <source>
        <strain evidence="11">ECLA1</strain>
    </source>
</reference>
<evidence type="ECO:0000256" key="6">
    <source>
        <dbReference type="ARBA" id="ARBA00022824"/>
    </source>
</evidence>
<keyword evidence="9" id="KW-0472">Membrane</keyword>
<dbReference type="PANTHER" id="PTHR28621:SF1">
    <property type="entry name" value="SELENOPROTEIN S"/>
    <property type="match status" value="1"/>
</dbReference>
<evidence type="ECO:0000256" key="8">
    <source>
        <dbReference type="ARBA" id="ARBA00022989"/>
    </source>
</evidence>
<organism evidence="11 12">
    <name type="scientific">Elysia crispata</name>
    <name type="common">lettuce slug</name>
    <dbReference type="NCBI Taxonomy" id="231223"/>
    <lineage>
        <taxon>Eukaryota</taxon>
        <taxon>Metazoa</taxon>
        <taxon>Spiralia</taxon>
        <taxon>Lophotrochozoa</taxon>
        <taxon>Mollusca</taxon>
        <taxon>Gastropoda</taxon>
        <taxon>Heterobranchia</taxon>
        <taxon>Euthyneura</taxon>
        <taxon>Panpulmonata</taxon>
        <taxon>Sacoglossa</taxon>
        <taxon>Placobranchoidea</taxon>
        <taxon>Plakobranchidae</taxon>
        <taxon>Elysia</taxon>
    </lineage>
</organism>
<dbReference type="GO" id="GO:0030970">
    <property type="term" value="P:retrograde protein transport, ER to cytosol"/>
    <property type="evidence" value="ECO:0007669"/>
    <property type="project" value="TreeGrafter"/>
</dbReference>
<dbReference type="PANTHER" id="PTHR28621">
    <property type="entry name" value="SELENOPROTEIN S"/>
    <property type="match status" value="1"/>
</dbReference>
<accession>A0AAE0XPR2</accession>
<comment type="similarity">
    <text evidence="3">Belongs to the selenoprotein S family.</text>
</comment>
<evidence type="ECO:0000256" key="3">
    <source>
        <dbReference type="ARBA" id="ARBA00011034"/>
    </source>
</evidence>
<feature type="compositionally biased region" description="Low complexity" evidence="10">
    <location>
        <begin position="48"/>
        <end position="60"/>
    </location>
</feature>
<comment type="subcellular location">
    <subcellularLocation>
        <location evidence="2">Cytoplasm</location>
    </subcellularLocation>
    <subcellularLocation>
        <location evidence="1">Endoplasmic reticulum membrane</location>
        <topology evidence="1">Single-pass membrane protein</topology>
    </subcellularLocation>
</comment>
<keyword evidence="6" id="KW-0256">Endoplasmic reticulum</keyword>
<dbReference type="Pfam" id="PF06936">
    <property type="entry name" value="Selenoprotein_S"/>
    <property type="match status" value="1"/>
</dbReference>
<proteinExistence type="inferred from homology"/>
<evidence type="ECO:0000256" key="10">
    <source>
        <dbReference type="SAM" id="MobiDB-lite"/>
    </source>
</evidence>